<feature type="region of interest" description="Disordered" evidence="1">
    <location>
        <begin position="67"/>
        <end position="89"/>
    </location>
</feature>
<evidence type="ECO:0000313" key="3">
    <source>
        <dbReference type="Proteomes" id="UP000184356"/>
    </source>
</evidence>
<feature type="non-terminal residue" evidence="2">
    <location>
        <position position="1"/>
    </location>
</feature>
<organism evidence="2 3">
    <name type="scientific">Aspergillus sydowii CBS 593.65</name>
    <dbReference type="NCBI Taxonomy" id="1036612"/>
    <lineage>
        <taxon>Eukaryota</taxon>
        <taxon>Fungi</taxon>
        <taxon>Dikarya</taxon>
        <taxon>Ascomycota</taxon>
        <taxon>Pezizomycotina</taxon>
        <taxon>Eurotiomycetes</taxon>
        <taxon>Eurotiomycetidae</taxon>
        <taxon>Eurotiales</taxon>
        <taxon>Aspergillaceae</taxon>
        <taxon>Aspergillus</taxon>
        <taxon>Aspergillus subgen. Nidulantes</taxon>
    </lineage>
</organism>
<protein>
    <submittedName>
        <fullName evidence="2">Uncharacterized protein</fullName>
    </submittedName>
</protein>
<dbReference type="GeneID" id="63766832"/>
<dbReference type="VEuPathDB" id="FungiDB:ASPSYDRAFT_74128"/>
<dbReference type="RefSeq" id="XP_040695701.1">
    <property type="nucleotide sequence ID" value="XM_040850759.1"/>
</dbReference>
<dbReference type="AlphaFoldDB" id="A0A1L9SXH1"/>
<dbReference type="Proteomes" id="UP000184356">
    <property type="component" value="Unassembled WGS sequence"/>
</dbReference>
<evidence type="ECO:0000256" key="1">
    <source>
        <dbReference type="SAM" id="MobiDB-lite"/>
    </source>
</evidence>
<gene>
    <name evidence="2" type="ORF">ASPSYDRAFT_74128</name>
</gene>
<sequence length="89" mass="9562">RAGYAIDLEGPNYENDWQAAEDDLSDAAKDSLLLTASVSTDINGERQDPDLRTLNAVYHVKNSQPIDSDEAVLTPDPAQSQGCSAIGRT</sequence>
<dbReference type="EMBL" id="KV878615">
    <property type="protein sequence ID" value="OJJ51895.1"/>
    <property type="molecule type" value="Genomic_DNA"/>
</dbReference>
<keyword evidence="3" id="KW-1185">Reference proteome</keyword>
<reference evidence="3" key="1">
    <citation type="journal article" date="2017" name="Genome Biol.">
        <title>Comparative genomics reveals high biological diversity and specific adaptations in the industrially and medically important fungal genus Aspergillus.</title>
        <authorList>
            <person name="de Vries R.P."/>
            <person name="Riley R."/>
            <person name="Wiebenga A."/>
            <person name="Aguilar-Osorio G."/>
            <person name="Amillis S."/>
            <person name="Uchima C.A."/>
            <person name="Anderluh G."/>
            <person name="Asadollahi M."/>
            <person name="Askin M."/>
            <person name="Barry K."/>
            <person name="Battaglia E."/>
            <person name="Bayram O."/>
            <person name="Benocci T."/>
            <person name="Braus-Stromeyer S.A."/>
            <person name="Caldana C."/>
            <person name="Canovas D."/>
            <person name="Cerqueira G.C."/>
            <person name="Chen F."/>
            <person name="Chen W."/>
            <person name="Choi C."/>
            <person name="Clum A."/>
            <person name="Dos Santos R.A."/>
            <person name="Damasio A.R."/>
            <person name="Diallinas G."/>
            <person name="Emri T."/>
            <person name="Fekete E."/>
            <person name="Flipphi M."/>
            <person name="Freyberg S."/>
            <person name="Gallo A."/>
            <person name="Gournas C."/>
            <person name="Habgood R."/>
            <person name="Hainaut M."/>
            <person name="Harispe M.L."/>
            <person name="Henrissat B."/>
            <person name="Hilden K.S."/>
            <person name="Hope R."/>
            <person name="Hossain A."/>
            <person name="Karabika E."/>
            <person name="Karaffa L."/>
            <person name="Karanyi Z."/>
            <person name="Krasevec N."/>
            <person name="Kuo A."/>
            <person name="Kusch H."/>
            <person name="LaButti K."/>
            <person name="Lagendijk E.L."/>
            <person name="Lapidus A."/>
            <person name="Levasseur A."/>
            <person name="Lindquist E."/>
            <person name="Lipzen A."/>
            <person name="Logrieco A.F."/>
            <person name="MacCabe A."/>
            <person name="Maekelae M.R."/>
            <person name="Malavazi I."/>
            <person name="Melin P."/>
            <person name="Meyer V."/>
            <person name="Mielnichuk N."/>
            <person name="Miskei M."/>
            <person name="Molnar A.P."/>
            <person name="Mule G."/>
            <person name="Ngan C.Y."/>
            <person name="Orejas M."/>
            <person name="Orosz E."/>
            <person name="Ouedraogo J.P."/>
            <person name="Overkamp K.M."/>
            <person name="Park H.-S."/>
            <person name="Perrone G."/>
            <person name="Piumi F."/>
            <person name="Punt P.J."/>
            <person name="Ram A.F."/>
            <person name="Ramon A."/>
            <person name="Rauscher S."/>
            <person name="Record E."/>
            <person name="Riano-Pachon D.M."/>
            <person name="Robert V."/>
            <person name="Roehrig J."/>
            <person name="Ruller R."/>
            <person name="Salamov A."/>
            <person name="Salih N.S."/>
            <person name="Samson R.A."/>
            <person name="Sandor E."/>
            <person name="Sanguinetti M."/>
            <person name="Schuetze T."/>
            <person name="Sepcic K."/>
            <person name="Shelest E."/>
            <person name="Sherlock G."/>
            <person name="Sophianopoulou V."/>
            <person name="Squina F.M."/>
            <person name="Sun H."/>
            <person name="Susca A."/>
            <person name="Todd R.B."/>
            <person name="Tsang A."/>
            <person name="Unkles S.E."/>
            <person name="van de Wiele N."/>
            <person name="van Rossen-Uffink D."/>
            <person name="Oliveira J.V."/>
            <person name="Vesth T.C."/>
            <person name="Visser J."/>
            <person name="Yu J.-H."/>
            <person name="Zhou M."/>
            <person name="Andersen M.R."/>
            <person name="Archer D.B."/>
            <person name="Baker S.E."/>
            <person name="Benoit I."/>
            <person name="Brakhage A.A."/>
            <person name="Braus G.H."/>
            <person name="Fischer R."/>
            <person name="Frisvad J.C."/>
            <person name="Goldman G.H."/>
            <person name="Houbraken J."/>
            <person name="Oakley B."/>
            <person name="Pocsi I."/>
            <person name="Scazzocchio C."/>
            <person name="Seiboth B."/>
            <person name="vanKuyk P.A."/>
            <person name="Wortman J."/>
            <person name="Dyer P.S."/>
            <person name="Grigoriev I.V."/>
        </authorList>
    </citation>
    <scope>NUCLEOTIDE SEQUENCE [LARGE SCALE GENOMIC DNA]</scope>
    <source>
        <strain evidence="3">CBS 593.65</strain>
    </source>
</reference>
<evidence type="ECO:0000313" key="2">
    <source>
        <dbReference type="EMBL" id="OJJ51895.1"/>
    </source>
</evidence>
<name>A0A1L9SXH1_9EURO</name>
<feature type="non-terminal residue" evidence="2">
    <location>
        <position position="89"/>
    </location>
</feature>
<dbReference type="STRING" id="1036612.A0A1L9SXH1"/>
<accession>A0A1L9SXH1</accession>
<dbReference type="OrthoDB" id="4494526at2759"/>
<proteinExistence type="predicted"/>